<dbReference type="AlphaFoldDB" id="A0A484G537"/>
<dbReference type="EMBL" id="AMCV02000002">
    <property type="protein sequence ID" value="TDZ25291.1"/>
    <property type="molecule type" value="Genomic_DNA"/>
</dbReference>
<dbReference type="STRING" id="1213857.A0A484G537"/>
<evidence type="ECO:0000256" key="1">
    <source>
        <dbReference type="SAM" id="MobiDB-lite"/>
    </source>
</evidence>
<protein>
    <submittedName>
        <fullName evidence="2">Uncharacterized protein</fullName>
    </submittedName>
</protein>
<dbReference type="OrthoDB" id="3539644at2759"/>
<comment type="caution">
    <text evidence="2">The sequence shown here is derived from an EMBL/GenBank/DDBJ whole genome shotgun (WGS) entry which is preliminary data.</text>
</comment>
<evidence type="ECO:0000313" key="2">
    <source>
        <dbReference type="EMBL" id="TDZ25291.1"/>
    </source>
</evidence>
<feature type="region of interest" description="Disordered" evidence="1">
    <location>
        <begin position="144"/>
        <end position="188"/>
    </location>
</feature>
<reference evidence="3" key="2">
    <citation type="journal article" date="2019" name="Mol. Plant Microbe Interact.">
        <title>Genome sequence resources for four phytopathogenic fungi from the Colletotrichum orbiculare species complex.</title>
        <authorList>
            <person name="Gan P."/>
            <person name="Tsushima A."/>
            <person name="Narusaka M."/>
            <person name="Narusaka Y."/>
            <person name="Takano Y."/>
            <person name="Kubo Y."/>
            <person name="Shirasu K."/>
        </authorList>
    </citation>
    <scope>GENOME REANNOTATION</scope>
    <source>
        <strain evidence="3">104-T / ATCC 96160 / CBS 514.97 / LARS 414 / MAFF 240422</strain>
    </source>
</reference>
<gene>
    <name evidence="2" type="ORF">Cob_v001829</name>
</gene>
<keyword evidence="3" id="KW-1185">Reference proteome</keyword>
<organism evidence="2 3">
    <name type="scientific">Colletotrichum orbiculare (strain 104-T / ATCC 96160 / CBS 514.97 / LARS 414 / MAFF 240422)</name>
    <name type="common">Cucumber anthracnose fungus</name>
    <name type="synonym">Colletotrichum lagenarium</name>
    <dbReference type="NCBI Taxonomy" id="1213857"/>
    <lineage>
        <taxon>Eukaryota</taxon>
        <taxon>Fungi</taxon>
        <taxon>Dikarya</taxon>
        <taxon>Ascomycota</taxon>
        <taxon>Pezizomycotina</taxon>
        <taxon>Sordariomycetes</taxon>
        <taxon>Hypocreomycetidae</taxon>
        <taxon>Glomerellales</taxon>
        <taxon>Glomerellaceae</taxon>
        <taxon>Colletotrichum</taxon>
        <taxon>Colletotrichum orbiculare species complex</taxon>
    </lineage>
</organism>
<sequence>MAANPPMAVSGTGAGDALVSRLLRLRRAADRQTWAISCPISNYHVREYALLVVPPHISPGPTVSCLAFAINIKPTVAMPAPYSDNLYSADDSDVDVDVDVADDDLAAHLSPTDGYFHSTSSSAGDLYPPQQQHQQQVYDFPRDNVTDATLPTSAGVPHVPNVLVQDPSLQKGASSSKDREAREETRLNTDRGDAIAYDIHVAPPEPVVLYTLRALHRRSSTHTSNSPKEESLFKHSVAVSRPKRSTASLHAITDVAIVVVPNRV</sequence>
<reference evidence="3" key="1">
    <citation type="journal article" date="2013" name="New Phytol.">
        <title>Comparative genomic and transcriptomic analyses reveal the hemibiotrophic stage shift of Colletotrichum fungi.</title>
        <authorList>
            <person name="Gan P."/>
            <person name="Ikeda K."/>
            <person name="Irieda H."/>
            <person name="Narusaka M."/>
            <person name="O'Connell R.J."/>
            <person name="Narusaka Y."/>
            <person name="Takano Y."/>
            <person name="Kubo Y."/>
            <person name="Shirasu K."/>
        </authorList>
    </citation>
    <scope>NUCLEOTIDE SEQUENCE [LARGE SCALE GENOMIC DNA]</scope>
    <source>
        <strain evidence="3">104-T / ATCC 96160 / CBS 514.97 / LARS 414 / MAFF 240422</strain>
    </source>
</reference>
<accession>A0A484G537</accession>
<proteinExistence type="predicted"/>
<feature type="compositionally biased region" description="Basic and acidic residues" evidence="1">
    <location>
        <begin position="176"/>
        <end position="188"/>
    </location>
</feature>
<evidence type="ECO:0000313" key="3">
    <source>
        <dbReference type="Proteomes" id="UP000014480"/>
    </source>
</evidence>
<name>A0A484G537_COLOR</name>
<dbReference type="Proteomes" id="UP000014480">
    <property type="component" value="Unassembled WGS sequence"/>
</dbReference>